<sequence>MSANLPLRDVQLPPAPSWWPPAPGYLMVGGAVLLVILALALLWWQRRRRRQRWLQAFDQELATTADATAELAAIAGLLRRAARQAQPGSESLRDDAWWQRVDPKGTLPDARRNLLAEGAYRPRVDASEVAAVRSWARERYLAMLLERRR</sequence>
<proteinExistence type="predicted"/>
<name>A0A0F5ZPP6_STEMA</name>
<accession>A0A0F5ZPP6</accession>
<organism evidence="2 3">
    <name type="scientific">Stenotrophomonas maltophilia</name>
    <name type="common">Pseudomonas maltophilia</name>
    <name type="synonym">Xanthomonas maltophilia</name>
    <dbReference type="NCBI Taxonomy" id="40324"/>
    <lineage>
        <taxon>Bacteria</taxon>
        <taxon>Pseudomonadati</taxon>
        <taxon>Pseudomonadota</taxon>
        <taxon>Gammaproteobacteria</taxon>
        <taxon>Lysobacterales</taxon>
        <taxon>Lysobacteraceae</taxon>
        <taxon>Stenotrophomonas</taxon>
        <taxon>Stenotrophomonas maltophilia group</taxon>
    </lineage>
</organism>
<keyword evidence="1" id="KW-0472">Membrane</keyword>
<dbReference type="AlphaFoldDB" id="A0A0F5ZPP6"/>
<dbReference type="Proteomes" id="UP000243478">
    <property type="component" value="Unassembled WGS sequence"/>
</dbReference>
<dbReference type="Pfam" id="PF14316">
    <property type="entry name" value="DUF4381"/>
    <property type="match status" value="1"/>
</dbReference>
<evidence type="ECO:0000313" key="2">
    <source>
        <dbReference type="EMBL" id="KKD56960.1"/>
    </source>
</evidence>
<dbReference type="InterPro" id="IPR025489">
    <property type="entry name" value="DUF4381"/>
</dbReference>
<reference evidence="2 3" key="1">
    <citation type="submission" date="2015-03" db="EMBL/GenBank/DDBJ databases">
        <title>Draft genome of Stenotrophomonas maltophila isolated from urine specimen.</title>
        <authorList>
            <person name="Murugan N."/>
            <person name="Malathi J."/>
            <person name="Umashankar V."/>
            <person name="Madhavan H."/>
        </authorList>
    </citation>
    <scope>NUCLEOTIDE SEQUENCE [LARGE SCALE GENOMIC DNA]</scope>
    <source>
        <strain evidence="2 3">JMNMN1</strain>
    </source>
</reference>
<keyword evidence="1" id="KW-1133">Transmembrane helix</keyword>
<comment type="caution">
    <text evidence="2">The sequence shown here is derived from an EMBL/GenBank/DDBJ whole genome shotgun (WGS) entry which is preliminary data.</text>
</comment>
<protein>
    <submittedName>
        <fullName evidence="2">Membrane protein</fullName>
    </submittedName>
</protein>
<dbReference type="RefSeq" id="WP_076739771.1">
    <property type="nucleotide sequence ID" value="NZ_CP049956.1"/>
</dbReference>
<evidence type="ECO:0000256" key="1">
    <source>
        <dbReference type="SAM" id="Phobius"/>
    </source>
</evidence>
<feature type="transmembrane region" description="Helical" evidence="1">
    <location>
        <begin position="24"/>
        <end position="44"/>
    </location>
</feature>
<gene>
    <name evidence="2" type="ORF">VM57_15975</name>
</gene>
<evidence type="ECO:0000313" key="3">
    <source>
        <dbReference type="Proteomes" id="UP000243478"/>
    </source>
</evidence>
<keyword evidence="1" id="KW-0812">Transmembrane</keyword>
<dbReference type="PATRIC" id="fig|40324.63.peg.5921"/>
<dbReference type="EMBL" id="JZRZ01000025">
    <property type="protein sequence ID" value="KKD56960.1"/>
    <property type="molecule type" value="Genomic_DNA"/>
</dbReference>